<proteinExistence type="predicted"/>
<comment type="caution">
    <text evidence="3">The sequence shown here is derived from an EMBL/GenBank/DDBJ whole genome shotgun (WGS) entry which is preliminary data.</text>
</comment>
<dbReference type="Proteomes" id="UP000214603">
    <property type="component" value="Unassembled WGS sequence"/>
</dbReference>
<accession>A0A225M8A4</accession>
<evidence type="ECO:0000313" key="3">
    <source>
        <dbReference type="EMBL" id="OWT57565.1"/>
    </source>
</evidence>
<dbReference type="PANTHER" id="PTHR34075:SF5">
    <property type="entry name" value="BLR3430 PROTEIN"/>
    <property type="match status" value="1"/>
</dbReference>
<dbReference type="InterPro" id="IPR002878">
    <property type="entry name" value="ChsH2_C"/>
</dbReference>
<dbReference type="InterPro" id="IPR012340">
    <property type="entry name" value="NA-bd_OB-fold"/>
</dbReference>
<keyword evidence="4" id="KW-1185">Reference proteome</keyword>
<gene>
    <name evidence="3" type="ORF">CEY11_16865</name>
</gene>
<dbReference type="EMBL" id="NJIH01000009">
    <property type="protein sequence ID" value="OWT57565.1"/>
    <property type="molecule type" value="Genomic_DNA"/>
</dbReference>
<dbReference type="InterPro" id="IPR022002">
    <property type="entry name" value="ChsH2_Znr"/>
</dbReference>
<organism evidence="3 4">
    <name type="scientific">Candidimonas nitroreducens</name>
    <dbReference type="NCBI Taxonomy" id="683354"/>
    <lineage>
        <taxon>Bacteria</taxon>
        <taxon>Pseudomonadati</taxon>
        <taxon>Pseudomonadota</taxon>
        <taxon>Betaproteobacteria</taxon>
        <taxon>Burkholderiales</taxon>
        <taxon>Alcaligenaceae</taxon>
        <taxon>Candidimonas</taxon>
    </lineage>
</organism>
<dbReference type="Pfam" id="PF01796">
    <property type="entry name" value="OB_ChsH2_C"/>
    <property type="match status" value="1"/>
</dbReference>
<evidence type="ECO:0000259" key="2">
    <source>
        <dbReference type="Pfam" id="PF12172"/>
    </source>
</evidence>
<sequence>MVPCYWETPMRESKMLPADESVSAKSVILPEASGAVQMFWQGAASGKLLVQRCQHCGHIWHPPSDVCGKCQSMNIDWVPASGKGVLYSYTKVQHAVHAAVQSWIPYILCMVELDEGTRILSLFDDAKAPPLIGKTVALRFQKMPEGLQLPIFFHD</sequence>
<feature type="domain" description="ChsH2 rubredoxin-like zinc ribbon" evidence="2">
    <location>
        <begin position="40"/>
        <end position="72"/>
    </location>
</feature>
<dbReference type="Gene3D" id="6.10.30.10">
    <property type="match status" value="1"/>
</dbReference>
<evidence type="ECO:0000259" key="1">
    <source>
        <dbReference type="Pfam" id="PF01796"/>
    </source>
</evidence>
<evidence type="ECO:0008006" key="5">
    <source>
        <dbReference type="Google" id="ProtNLM"/>
    </source>
</evidence>
<name>A0A225M8A4_9BURK</name>
<dbReference type="SUPFAM" id="SSF50249">
    <property type="entry name" value="Nucleic acid-binding proteins"/>
    <property type="match status" value="1"/>
</dbReference>
<dbReference type="PANTHER" id="PTHR34075">
    <property type="entry name" value="BLR3430 PROTEIN"/>
    <property type="match status" value="1"/>
</dbReference>
<protein>
    <recommendedName>
        <fullName evidence="5">DNA-binding protein</fullName>
    </recommendedName>
</protein>
<reference evidence="4" key="1">
    <citation type="submission" date="2017-06" db="EMBL/GenBank/DDBJ databases">
        <title>Herbaspirillum phytohormonus sp. nov., isolated from the root nodule of Robinia pseudoacacia in lead-zinc mine.</title>
        <authorList>
            <person name="Fan M."/>
            <person name="Lin Y."/>
        </authorList>
    </citation>
    <scope>NUCLEOTIDE SEQUENCE [LARGE SCALE GENOMIC DNA]</scope>
    <source>
        <strain evidence="4">SC-089</strain>
    </source>
</reference>
<dbReference type="InterPro" id="IPR052513">
    <property type="entry name" value="Thioester_dehydratase-like"/>
</dbReference>
<evidence type="ECO:0000313" key="4">
    <source>
        <dbReference type="Proteomes" id="UP000214603"/>
    </source>
</evidence>
<dbReference type="Pfam" id="PF12172">
    <property type="entry name" value="zf-ChsH2"/>
    <property type="match status" value="1"/>
</dbReference>
<dbReference type="AlphaFoldDB" id="A0A225M8A4"/>
<feature type="domain" description="ChsH2 C-terminal OB-fold" evidence="1">
    <location>
        <begin position="77"/>
        <end position="141"/>
    </location>
</feature>